<dbReference type="GO" id="GO:0016757">
    <property type="term" value="F:glycosyltransferase activity"/>
    <property type="evidence" value="ECO:0007669"/>
    <property type="project" value="UniProtKB-KW"/>
</dbReference>
<dbReference type="PANTHER" id="PTHR43646:SF2">
    <property type="entry name" value="GLYCOSYLTRANSFERASE 2-LIKE DOMAIN-CONTAINING PROTEIN"/>
    <property type="match status" value="1"/>
</dbReference>
<dbReference type="CDD" id="cd02522">
    <property type="entry name" value="GT_2_like_a"/>
    <property type="match status" value="1"/>
</dbReference>
<evidence type="ECO:0000256" key="2">
    <source>
        <dbReference type="ARBA" id="ARBA00022475"/>
    </source>
</evidence>
<organism evidence="7 8">
    <name type="scientific">Hymenobacter daecheongensis DSM 21074</name>
    <dbReference type="NCBI Taxonomy" id="1121955"/>
    <lineage>
        <taxon>Bacteria</taxon>
        <taxon>Pseudomonadati</taxon>
        <taxon>Bacteroidota</taxon>
        <taxon>Cytophagia</taxon>
        <taxon>Cytophagales</taxon>
        <taxon>Hymenobacteraceae</taxon>
        <taxon>Hymenobacter</taxon>
    </lineage>
</organism>
<dbReference type="SUPFAM" id="SSF53448">
    <property type="entry name" value="Nucleotide-diphospho-sugar transferases"/>
    <property type="match status" value="1"/>
</dbReference>
<dbReference type="OrthoDB" id="9810303at2"/>
<sequence>MTTLSIIIPTYNEAASIGGLVRELRQYAAPQQVEILVVDAGSPDGTADLARQAGATVLCAPQPGRAAQMNYGARQAAGEILYFVHADVSIHPEYVSTIREAVAGGFEAGCYRFRFASRHPLLRLNSYGTRFRGLMSRGGDQTLFITRALFQRLRGFDEQYCIMEDFDMIRRIRQYARFLIVPKDVLVSARKYETNGWLRVQVANLTAFALFFLKVAPARIARTYKAMLNYR</sequence>
<evidence type="ECO:0000256" key="3">
    <source>
        <dbReference type="ARBA" id="ARBA00022676"/>
    </source>
</evidence>
<comment type="subcellular location">
    <subcellularLocation>
        <location evidence="1">Cell membrane</location>
    </subcellularLocation>
</comment>
<evidence type="ECO:0000256" key="4">
    <source>
        <dbReference type="ARBA" id="ARBA00022679"/>
    </source>
</evidence>
<evidence type="ECO:0000259" key="6">
    <source>
        <dbReference type="Pfam" id="PF00535"/>
    </source>
</evidence>
<evidence type="ECO:0000256" key="1">
    <source>
        <dbReference type="ARBA" id="ARBA00004236"/>
    </source>
</evidence>
<dbReference type="STRING" id="1121955.SAMN02745146_1246"/>
<dbReference type="Proteomes" id="UP000184418">
    <property type="component" value="Unassembled WGS sequence"/>
</dbReference>
<dbReference type="EMBL" id="FQYN01000002">
    <property type="protein sequence ID" value="SHI63632.1"/>
    <property type="molecule type" value="Genomic_DNA"/>
</dbReference>
<dbReference type="InterPro" id="IPR029044">
    <property type="entry name" value="Nucleotide-diphossugar_trans"/>
</dbReference>
<evidence type="ECO:0000313" key="7">
    <source>
        <dbReference type="EMBL" id="SHI63632.1"/>
    </source>
</evidence>
<keyword evidence="3" id="KW-0328">Glycosyltransferase</keyword>
<dbReference type="InterPro" id="IPR026461">
    <property type="entry name" value="Trfase_2_rSAM/seldom_assoc"/>
</dbReference>
<keyword evidence="4 7" id="KW-0808">Transferase</keyword>
<dbReference type="InterPro" id="IPR001173">
    <property type="entry name" value="Glyco_trans_2-like"/>
</dbReference>
<gene>
    <name evidence="7" type="ORF">SAMN02745146_1246</name>
</gene>
<dbReference type="PANTHER" id="PTHR43646">
    <property type="entry name" value="GLYCOSYLTRANSFERASE"/>
    <property type="match status" value="1"/>
</dbReference>
<dbReference type="NCBIfam" id="TIGR04283">
    <property type="entry name" value="glyco_like_mftF"/>
    <property type="match status" value="1"/>
</dbReference>
<evidence type="ECO:0000256" key="5">
    <source>
        <dbReference type="ARBA" id="ARBA00023136"/>
    </source>
</evidence>
<dbReference type="RefSeq" id="WP_073106615.1">
    <property type="nucleotide sequence ID" value="NZ_FQYN01000002.1"/>
</dbReference>
<reference evidence="7 8" key="1">
    <citation type="submission" date="2016-11" db="EMBL/GenBank/DDBJ databases">
        <authorList>
            <person name="Jaros S."/>
            <person name="Januszkiewicz K."/>
            <person name="Wedrychowicz H."/>
        </authorList>
    </citation>
    <scope>NUCLEOTIDE SEQUENCE [LARGE SCALE GENOMIC DNA]</scope>
    <source>
        <strain evidence="7 8">DSM 21074</strain>
    </source>
</reference>
<proteinExistence type="predicted"/>
<protein>
    <submittedName>
        <fullName evidence="7">Transferase 2, rSAM/selenodomain-associated</fullName>
    </submittedName>
</protein>
<keyword evidence="5" id="KW-0472">Membrane</keyword>
<dbReference type="Gene3D" id="3.90.550.10">
    <property type="entry name" value="Spore Coat Polysaccharide Biosynthesis Protein SpsA, Chain A"/>
    <property type="match status" value="1"/>
</dbReference>
<dbReference type="Pfam" id="PF00535">
    <property type="entry name" value="Glycos_transf_2"/>
    <property type="match status" value="1"/>
</dbReference>
<dbReference type="AlphaFoldDB" id="A0A1M6CRJ0"/>
<name>A0A1M6CRJ0_9BACT</name>
<keyword evidence="2" id="KW-1003">Cell membrane</keyword>
<dbReference type="GO" id="GO:0005886">
    <property type="term" value="C:plasma membrane"/>
    <property type="evidence" value="ECO:0007669"/>
    <property type="project" value="UniProtKB-SubCell"/>
</dbReference>
<accession>A0A1M6CRJ0</accession>
<evidence type="ECO:0000313" key="8">
    <source>
        <dbReference type="Proteomes" id="UP000184418"/>
    </source>
</evidence>
<feature type="domain" description="Glycosyltransferase 2-like" evidence="6">
    <location>
        <begin position="5"/>
        <end position="106"/>
    </location>
</feature>
<keyword evidence="8" id="KW-1185">Reference proteome</keyword>